<reference evidence="2 3" key="1">
    <citation type="journal article" date="2013" name="PLoS Genet.">
        <title>The genome and development-dependent transcriptomes of Pyronema confluens: a window into fungal evolution.</title>
        <authorList>
            <person name="Traeger S."/>
            <person name="Altegoer F."/>
            <person name="Freitag M."/>
            <person name="Gabaldon T."/>
            <person name="Kempken F."/>
            <person name="Kumar A."/>
            <person name="Marcet-Houben M."/>
            <person name="Poggeler S."/>
            <person name="Stajich J.E."/>
            <person name="Nowrousian M."/>
        </authorList>
    </citation>
    <scope>NUCLEOTIDE SEQUENCE [LARGE SCALE GENOMIC DNA]</scope>
    <source>
        <strain evidence="3">CBS 100304</strain>
        <tissue evidence="2">Vegetative mycelium</tissue>
    </source>
</reference>
<evidence type="ECO:0000256" key="1">
    <source>
        <dbReference type="SAM" id="MobiDB-lite"/>
    </source>
</evidence>
<dbReference type="AlphaFoldDB" id="U4LB23"/>
<dbReference type="Proteomes" id="UP000018144">
    <property type="component" value="Unassembled WGS sequence"/>
</dbReference>
<feature type="region of interest" description="Disordered" evidence="1">
    <location>
        <begin position="149"/>
        <end position="203"/>
    </location>
</feature>
<feature type="compositionally biased region" description="Low complexity" evidence="1">
    <location>
        <begin position="166"/>
        <end position="186"/>
    </location>
</feature>
<protein>
    <submittedName>
        <fullName evidence="2">Uncharacterized protein</fullName>
    </submittedName>
</protein>
<proteinExistence type="predicted"/>
<name>U4LB23_PYROM</name>
<accession>U4LB23</accession>
<feature type="compositionally biased region" description="Polar residues" evidence="1">
    <location>
        <begin position="89"/>
        <end position="107"/>
    </location>
</feature>
<organism evidence="2 3">
    <name type="scientific">Pyronema omphalodes (strain CBS 100304)</name>
    <name type="common">Pyronema confluens</name>
    <dbReference type="NCBI Taxonomy" id="1076935"/>
    <lineage>
        <taxon>Eukaryota</taxon>
        <taxon>Fungi</taxon>
        <taxon>Dikarya</taxon>
        <taxon>Ascomycota</taxon>
        <taxon>Pezizomycotina</taxon>
        <taxon>Pezizomycetes</taxon>
        <taxon>Pezizales</taxon>
        <taxon>Pyronemataceae</taxon>
        <taxon>Pyronema</taxon>
    </lineage>
</organism>
<feature type="compositionally biased region" description="Pro residues" evidence="1">
    <location>
        <begin position="153"/>
        <end position="165"/>
    </location>
</feature>
<sequence>MQNHPKYPQQSQPTYTEIHQLRQQDKRRKGENGTIFNISLKDSINTARCHNLTDNKLERLFLAVIGMRSEMECQLTRMYSIEKAVSAPSKPTLQFTSTTAQHSTQADSHPDPSKVQILQDQISNAVAEAKYWRQRAETAENELIKLGHTLAPTAPPQPPNRPWQGPPASSILFQTPPQGPQKTPTPKTKPKTQNLSHKPPKPQDIVIPCSDPQALPDSIKVTIGMVVNTTLREAKAPATLSITTVRKNIAGNLLLTPATHTLAADITAHLPTIKDAAMKVHPTLQPPRLNEKWHRLAVHGIPLELHPGQRGRHGETPA</sequence>
<gene>
    <name evidence="2" type="ORF">PCON_10807</name>
</gene>
<keyword evidence="3" id="KW-1185">Reference proteome</keyword>
<evidence type="ECO:0000313" key="3">
    <source>
        <dbReference type="Proteomes" id="UP000018144"/>
    </source>
</evidence>
<feature type="region of interest" description="Disordered" evidence="1">
    <location>
        <begin position="86"/>
        <end position="114"/>
    </location>
</feature>
<dbReference type="EMBL" id="HF935597">
    <property type="protein sequence ID" value="CCX11213.1"/>
    <property type="molecule type" value="Genomic_DNA"/>
</dbReference>
<evidence type="ECO:0000313" key="2">
    <source>
        <dbReference type="EMBL" id="CCX11213.1"/>
    </source>
</evidence>